<accession>A0ABY4C7C7</accession>
<reference evidence="1" key="1">
    <citation type="submission" date="2022-03" db="EMBL/GenBank/DDBJ databases">
        <title>Genome Identification and Characterization of new species Bdellovibrio reynosense LBG001 sp. nov. from a Mexico soil sample.</title>
        <authorList>
            <person name="Camilli A."/>
            <person name="Ajao Y."/>
            <person name="Guo X."/>
        </authorList>
    </citation>
    <scope>NUCLEOTIDE SEQUENCE</scope>
    <source>
        <strain evidence="1">LBG001</strain>
    </source>
</reference>
<keyword evidence="2" id="KW-1185">Reference proteome</keyword>
<gene>
    <name evidence="1" type="ORF">MNR06_14105</name>
</gene>
<dbReference type="Proteomes" id="UP000830116">
    <property type="component" value="Chromosome"/>
</dbReference>
<dbReference type="RefSeq" id="WP_243537004.1">
    <property type="nucleotide sequence ID" value="NZ_CP093442.1"/>
</dbReference>
<dbReference type="InterPro" id="IPR052544">
    <property type="entry name" value="Bacteriocin_Proc_Enz"/>
</dbReference>
<proteinExistence type="predicted"/>
<protein>
    <recommendedName>
        <fullName evidence="3">Nitroreductase domain-containing protein</fullName>
    </recommendedName>
</protein>
<dbReference type="InterPro" id="IPR000415">
    <property type="entry name" value="Nitroreductase-like"/>
</dbReference>
<name>A0ABY4C7C7_9BACT</name>
<dbReference type="EMBL" id="CP093442">
    <property type="protein sequence ID" value="UOF00830.1"/>
    <property type="molecule type" value="Genomic_DNA"/>
</dbReference>
<dbReference type="PANTHER" id="PTHR43745">
    <property type="entry name" value="NITROREDUCTASE MJ1384-RELATED"/>
    <property type="match status" value="1"/>
</dbReference>
<evidence type="ECO:0008006" key="3">
    <source>
        <dbReference type="Google" id="ProtNLM"/>
    </source>
</evidence>
<evidence type="ECO:0000313" key="2">
    <source>
        <dbReference type="Proteomes" id="UP000830116"/>
    </source>
</evidence>
<sequence length="332" mass="37742">MKMSRESQNFRNQYLCATSEKDMDGTKIFSLEVLTPFPIFFTFPLLDISAQLLSAEANFAILMPNNSVFCGVLLALGYKEQVSSEGLLFFIEPASLRHPISFGMKEYFQFASLQERSYFGLSHSDWKFSPTSHILPKFELPNKNRNIHSFADLIAVRKSAVAYKNTTVGFKGDYDLLLRDCYYLNEKGKFPVATAGGFQHFEIYFATSGLKDLDRGLYRIFSYKSEWEKISTDDYTKAIWESAFSQEYTKDCTNYFLFVLKLSEMSPKYGSRSHRFAFLGLGGLLDRLHLSSTSYGASYRTIGGFDEAIIKTILRITDENRIIGAVGAIGFD</sequence>
<dbReference type="Gene3D" id="3.40.109.10">
    <property type="entry name" value="NADH Oxidase"/>
    <property type="match status" value="1"/>
</dbReference>
<organism evidence="1 2">
    <name type="scientific">Bdellovibrio reynosensis</name>
    <dbReference type="NCBI Taxonomy" id="2835041"/>
    <lineage>
        <taxon>Bacteria</taxon>
        <taxon>Pseudomonadati</taxon>
        <taxon>Bdellovibrionota</taxon>
        <taxon>Bdellovibrionia</taxon>
        <taxon>Bdellovibrionales</taxon>
        <taxon>Pseudobdellovibrionaceae</taxon>
        <taxon>Bdellovibrio</taxon>
    </lineage>
</organism>
<dbReference type="SUPFAM" id="SSF55469">
    <property type="entry name" value="FMN-dependent nitroreductase-like"/>
    <property type="match status" value="1"/>
</dbReference>
<dbReference type="PANTHER" id="PTHR43745:SF2">
    <property type="entry name" value="NITROREDUCTASE MJ1384-RELATED"/>
    <property type="match status" value="1"/>
</dbReference>
<evidence type="ECO:0000313" key="1">
    <source>
        <dbReference type="EMBL" id="UOF00830.1"/>
    </source>
</evidence>